<accession>A0ABY1QJD5</accession>
<evidence type="ECO:0000313" key="2">
    <source>
        <dbReference type="EMBL" id="SMP72384.1"/>
    </source>
</evidence>
<keyword evidence="3" id="KW-1185">Reference proteome</keyword>
<evidence type="ECO:0000256" key="1">
    <source>
        <dbReference type="SAM" id="SignalP"/>
    </source>
</evidence>
<proteinExistence type="predicted"/>
<dbReference type="Gene3D" id="2.40.50.320">
    <property type="entry name" value="Copper binding periplasmic protein CusF"/>
    <property type="match status" value="1"/>
</dbReference>
<dbReference type="Pfam" id="PF11604">
    <property type="entry name" value="CusF_Ec"/>
    <property type="match status" value="1"/>
</dbReference>
<organism evidence="2 3">
    <name type="scientific">Noviherbaspirillum suwonense</name>
    <dbReference type="NCBI Taxonomy" id="1224511"/>
    <lineage>
        <taxon>Bacteria</taxon>
        <taxon>Pseudomonadati</taxon>
        <taxon>Pseudomonadota</taxon>
        <taxon>Betaproteobacteria</taxon>
        <taxon>Burkholderiales</taxon>
        <taxon>Oxalobacteraceae</taxon>
        <taxon>Noviherbaspirillum</taxon>
    </lineage>
</organism>
<comment type="caution">
    <text evidence="2">The sequence shown here is derived from an EMBL/GenBank/DDBJ whole genome shotgun (WGS) entry which is preliminary data.</text>
</comment>
<protein>
    <submittedName>
        <fullName evidence="2">Copper binding protein CusF</fullName>
    </submittedName>
</protein>
<feature type="signal peptide" evidence="1">
    <location>
        <begin position="1"/>
        <end position="26"/>
    </location>
</feature>
<keyword evidence="1" id="KW-0732">Signal</keyword>
<reference evidence="2 3" key="1">
    <citation type="submission" date="2017-05" db="EMBL/GenBank/DDBJ databases">
        <authorList>
            <person name="Varghese N."/>
            <person name="Submissions S."/>
        </authorList>
    </citation>
    <scope>NUCLEOTIDE SEQUENCE [LARGE SCALE GENOMIC DNA]</scope>
    <source>
        <strain evidence="2 3">DSM 26001</strain>
    </source>
</reference>
<feature type="chain" id="PRO_5046878665" evidence="1">
    <location>
        <begin position="27"/>
        <end position="122"/>
    </location>
</feature>
<dbReference type="RefSeq" id="WP_283444065.1">
    <property type="nucleotide sequence ID" value="NZ_FXUL01000018.1"/>
</dbReference>
<sequence>MKRLLVLLLSLTAAVVLPFVSSIAHSEEACYQGASVATDATTAKYQMDGTVKGEVLKIDNDMLKIVIKHQELRCLGMPAMTMVFNVPDRSLLEGVKEGGKIKFAAQVTPNGLSVTKLESESN</sequence>
<dbReference type="Proteomes" id="UP001158049">
    <property type="component" value="Unassembled WGS sequence"/>
</dbReference>
<gene>
    <name evidence="2" type="ORF">SAMN06295970_11811</name>
</gene>
<dbReference type="InterPro" id="IPR021647">
    <property type="entry name" value="CusF_Ec"/>
</dbReference>
<dbReference type="InterPro" id="IPR042230">
    <property type="entry name" value="CusF_sf"/>
</dbReference>
<evidence type="ECO:0000313" key="3">
    <source>
        <dbReference type="Proteomes" id="UP001158049"/>
    </source>
</evidence>
<dbReference type="EMBL" id="FXUL01000018">
    <property type="protein sequence ID" value="SMP72384.1"/>
    <property type="molecule type" value="Genomic_DNA"/>
</dbReference>
<name>A0ABY1QJD5_9BURK</name>